<gene>
    <name evidence="2" type="ORF">EVOR1521_LOCUS21037</name>
</gene>
<dbReference type="PANTHER" id="PTHR43081">
    <property type="entry name" value="ADENYLATE CYCLASE, TERMINAL-DIFFERENTIATION SPECIFIC-RELATED"/>
    <property type="match status" value="1"/>
</dbReference>
<sequence length="295" mass="33624">MGHLSTRESVSLFFSDMASFTSIVESLKPEDTLVLLSRYFNDMSDVIDRFGGVVIEFIGDAIYAVFGAPIRNNNHAEACVKAMLKMQRGVQKINHWSQQLGLPHVSIRCGVHTGWVRVGNIGFHSRLKFGCMGDNANVPSRLEELNKSYGTGNLISEATWNRLPREEFVLRPVDFVDLSYGEELEEMVFEVIQHLGSSRPSPRFILRDTLSRKYERALKLYVDRKFDKAAGAFREVSLQMGQHLGIFDKASVVMRKRASYYQFHPPPNTWRGIWNLSREPDEKDGINEEAVFVCI</sequence>
<evidence type="ECO:0000313" key="3">
    <source>
        <dbReference type="Proteomes" id="UP001178507"/>
    </source>
</evidence>
<dbReference type="InterPro" id="IPR029787">
    <property type="entry name" value="Nucleotide_cyclase"/>
</dbReference>
<protein>
    <recommendedName>
        <fullName evidence="1">Guanylate cyclase domain-containing protein</fullName>
    </recommendedName>
</protein>
<dbReference type="PROSITE" id="PS50125">
    <property type="entry name" value="GUANYLATE_CYCLASE_2"/>
    <property type="match status" value="1"/>
</dbReference>
<feature type="domain" description="Guanylate cyclase" evidence="1">
    <location>
        <begin position="11"/>
        <end position="143"/>
    </location>
</feature>
<dbReference type="InterPro" id="IPR001054">
    <property type="entry name" value="A/G_cyclase"/>
</dbReference>
<reference evidence="2" key="1">
    <citation type="submission" date="2023-08" db="EMBL/GenBank/DDBJ databases">
        <authorList>
            <person name="Chen Y."/>
            <person name="Shah S."/>
            <person name="Dougan E. K."/>
            <person name="Thang M."/>
            <person name="Chan C."/>
        </authorList>
    </citation>
    <scope>NUCLEOTIDE SEQUENCE</scope>
</reference>
<dbReference type="AlphaFoldDB" id="A0AA36J1Q6"/>
<dbReference type="Pfam" id="PF00211">
    <property type="entry name" value="Guanylate_cyc"/>
    <property type="match status" value="1"/>
</dbReference>
<dbReference type="PANTHER" id="PTHR43081:SF1">
    <property type="entry name" value="ADENYLATE CYCLASE, TERMINAL-DIFFERENTIATION SPECIFIC"/>
    <property type="match status" value="1"/>
</dbReference>
<accession>A0AA36J1Q6</accession>
<evidence type="ECO:0000259" key="1">
    <source>
        <dbReference type="PROSITE" id="PS50125"/>
    </source>
</evidence>
<dbReference type="CDD" id="cd07302">
    <property type="entry name" value="CHD"/>
    <property type="match status" value="1"/>
</dbReference>
<proteinExistence type="predicted"/>
<dbReference type="SUPFAM" id="SSF55073">
    <property type="entry name" value="Nucleotide cyclase"/>
    <property type="match status" value="1"/>
</dbReference>
<keyword evidence="3" id="KW-1185">Reference proteome</keyword>
<dbReference type="EMBL" id="CAUJNA010003247">
    <property type="protein sequence ID" value="CAJ1396909.1"/>
    <property type="molecule type" value="Genomic_DNA"/>
</dbReference>
<dbReference type="InterPro" id="IPR050697">
    <property type="entry name" value="Adenylyl/Guanylyl_Cyclase_3/4"/>
</dbReference>
<comment type="caution">
    <text evidence="2">The sequence shown here is derived from an EMBL/GenBank/DDBJ whole genome shotgun (WGS) entry which is preliminary data.</text>
</comment>
<dbReference type="GO" id="GO:0035556">
    <property type="term" value="P:intracellular signal transduction"/>
    <property type="evidence" value="ECO:0007669"/>
    <property type="project" value="InterPro"/>
</dbReference>
<dbReference type="Gene3D" id="3.30.70.1230">
    <property type="entry name" value="Nucleotide cyclase"/>
    <property type="match status" value="1"/>
</dbReference>
<dbReference type="GO" id="GO:0009190">
    <property type="term" value="P:cyclic nucleotide biosynthetic process"/>
    <property type="evidence" value="ECO:0007669"/>
    <property type="project" value="InterPro"/>
</dbReference>
<dbReference type="Proteomes" id="UP001178507">
    <property type="component" value="Unassembled WGS sequence"/>
</dbReference>
<dbReference type="SMART" id="SM00044">
    <property type="entry name" value="CYCc"/>
    <property type="match status" value="1"/>
</dbReference>
<evidence type="ECO:0000313" key="2">
    <source>
        <dbReference type="EMBL" id="CAJ1396909.1"/>
    </source>
</evidence>
<organism evidence="2 3">
    <name type="scientific">Effrenium voratum</name>
    <dbReference type="NCBI Taxonomy" id="2562239"/>
    <lineage>
        <taxon>Eukaryota</taxon>
        <taxon>Sar</taxon>
        <taxon>Alveolata</taxon>
        <taxon>Dinophyceae</taxon>
        <taxon>Suessiales</taxon>
        <taxon>Symbiodiniaceae</taxon>
        <taxon>Effrenium</taxon>
    </lineage>
</organism>
<name>A0AA36J1Q6_9DINO</name>